<feature type="signal peptide" evidence="2">
    <location>
        <begin position="1"/>
        <end position="17"/>
    </location>
</feature>
<evidence type="ECO:0000256" key="1">
    <source>
        <dbReference type="ARBA" id="ARBA00025733"/>
    </source>
</evidence>
<proteinExistence type="inferred from homology"/>
<feature type="domain" description="CS" evidence="3">
    <location>
        <begin position="102"/>
        <end position="202"/>
    </location>
</feature>
<dbReference type="GO" id="GO:0005829">
    <property type="term" value="C:cytosol"/>
    <property type="evidence" value="ECO:0007669"/>
    <property type="project" value="TreeGrafter"/>
</dbReference>
<feature type="chain" id="PRO_5044009554" description="CS domain-containing protein" evidence="2">
    <location>
        <begin position="18"/>
        <end position="274"/>
    </location>
</feature>
<dbReference type="InterPro" id="IPR045250">
    <property type="entry name" value="p23-like"/>
</dbReference>
<evidence type="ECO:0000256" key="2">
    <source>
        <dbReference type="SAM" id="SignalP"/>
    </source>
</evidence>
<dbReference type="CDD" id="cd06463">
    <property type="entry name" value="p23_like"/>
    <property type="match status" value="1"/>
</dbReference>
<dbReference type="GO" id="GO:0005634">
    <property type="term" value="C:nucleus"/>
    <property type="evidence" value="ECO:0007669"/>
    <property type="project" value="TreeGrafter"/>
</dbReference>
<dbReference type="InterPro" id="IPR008978">
    <property type="entry name" value="HSP20-like_chaperone"/>
</dbReference>
<keyword evidence="2" id="KW-0732">Signal</keyword>
<dbReference type="EMBL" id="CAJZBQ010000063">
    <property type="protein sequence ID" value="CAG9335904.1"/>
    <property type="molecule type" value="Genomic_DNA"/>
</dbReference>
<comment type="caution">
    <text evidence="4">The sequence shown here is derived from an EMBL/GenBank/DDBJ whole genome shotgun (WGS) entry which is preliminary data.</text>
</comment>
<keyword evidence="5" id="KW-1185">Reference proteome</keyword>
<protein>
    <recommendedName>
        <fullName evidence="3">CS domain-containing protein</fullName>
    </recommendedName>
</protein>
<gene>
    <name evidence="4" type="ORF">BSTOLATCC_MIC65223</name>
</gene>
<evidence type="ECO:0000313" key="4">
    <source>
        <dbReference type="EMBL" id="CAG9335904.1"/>
    </source>
</evidence>
<sequence>MFYTLTLLSLFSVISYCKTCLEITADSEDKYIKELSKDVEFDDKCLKDLMVKQWWQASIELSTFAIQKDQQIDPSFKAEALNTKKKVEKLISLIENQGKINTVSPAFQWAQSPDTVFIEVKFSHRWDYPGCLEVSDPEVSIKEDRITFTGMCSRSNQRIKIALDLELYNKIVPEASTYSMKSGGRLNFTLKKYEVEAWAKPNKGKKLSNATVWWEMRDKYRKEMNALTGEEDDEDYKKPKKTGLEDLMDNPNVVIKDSYVDGKKIDNTKEKQDL</sequence>
<dbReference type="Gene3D" id="2.60.40.790">
    <property type="match status" value="1"/>
</dbReference>
<evidence type="ECO:0000259" key="3">
    <source>
        <dbReference type="PROSITE" id="PS51203"/>
    </source>
</evidence>
<dbReference type="GO" id="GO:0051087">
    <property type="term" value="F:protein-folding chaperone binding"/>
    <property type="evidence" value="ECO:0007669"/>
    <property type="project" value="TreeGrafter"/>
</dbReference>
<name>A0AAU9K845_9CILI</name>
<dbReference type="GO" id="GO:0051879">
    <property type="term" value="F:Hsp90 protein binding"/>
    <property type="evidence" value="ECO:0007669"/>
    <property type="project" value="InterPro"/>
</dbReference>
<accession>A0AAU9K845</accession>
<dbReference type="GO" id="GO:0051131">
    <property type="term" value="P:chaperone-mediated protein complex assembly"/>
    <property type="evidence" value="ECO:0007669"/>
    <property type="project" value="TreeGrafter"/>
</dbReference>
<evidence type="ECO:0000313" key="5">
    <source>
        <dbReference type="Proteomes" id="UP001162131"/>
    </source>
</evidence>
<comment type="similarity">
    <text evidence="1">Belongs to the p23/wos2 family.</text>
</comment>
<dbReference type="PANTHER" id="PTHR22932">
    <property type="entry name" value="TELOMERASE-BINDING PROTEIN P23 HSP90 CO-CHAPERONE"/>
    <property type="match status" value="1"/>
</dbReference>
<dbReference type="AlphaFoldDB" id="A0AAU9K845"/>
<dbReference type="PROSITE" id="PS51203">
    <property type="entry name" value="CS"/>
    <property type="match status" value="1"/>
</dbReference>
<dbReference type="GO" id="GO:0006457">
    <property type="term" value="P:protein folding"/>
    <property type="evidence" value="ECO:0007669"/>
    <property type="project" value="TreeGrafter"/>
</dbReference>
<dbReference type="SUPFAM" id="SSF49764">
    <property type="entry name" value="HSP20-like chaperones"/>
    <property type="match status" value="1"/>
</dbReference>
<dbReference type="PANTHER" id="PTHR22932:SF1">
    <property type="entry name" value="CO-CHAPERONE PROTEIN DAF-41"/>
    <property type="match status" value="1"/>
</dbReference>
<organism evidence="4 5">
    <name type="scientific">Blepharisma stoltei</name>
    <dbReference type="NCBI Taxonomy" id="1481888"/>
    <lineage>
        <taxon>Eukaryota</taxon>
        <taxon>Sar</taxon>
        <taxon>Alveolata</taxon>
        <taxon>Ciliophora</taxon>
        <taxon>Postciliodesmatophora</taxon>
        <taxon>Heterotrichea</taxon>
        <taxon>Heterotrichida</taxon>
        <taxon>Blepharismidae</taxon>
        <taxon>Blepharisma</taxon>
    </lineage>
</organism>
<reference evidence="4" key="1">
    <citation type="submission" date="2021-09" db="EMBL/GenBank/DDBJ databases">
        <authorList>
            <consortium name="AG Swart"/>
            <person name="Singh M."/>
            <person name="Singh A."/>
            <person name="Seah K."/>
            <person name="Emmerich C."/>
        </authorList>
    </citation>
    <scope>NUCLEOTIDE SEQUENCE</scope>
    <source>
        <strain evidence="4">ATCC30299</strain>
    </source>
</reference>
<dbReference type="Pfam" id="PF04969">
    <property type="entry name" value="CS"/>
    <property type="match status" value="1"/>
</dbReference>
<dbReference type="Proteomes" id="UP001162131">
    <property type="component" value="Unassembled WGS sequence"/>
</dbReference>
<dbReference type="InterPro" id="IPR007052">
    <property type="entry name" value="CS_dom"/>
</dbReference>